<evidence type="ECO:0000313" key="3">
    <source>
        <dbReference type="Proteomes" id="UP000275865"/>
    </source>
</evidence>
<evidence type="ECO:0000256" key="1">
    <source>
        <dbReference type="SAM" id="MobiDB-lite"/>
    </source>
</evidence>
<reference evidence="2 3" key="1">
    <citation type="submission" date="2018-09" db="EMBL/GenBank/DDBJ databases">
        <title>Micromonospora sp. nov. MS1-9, isolated from a root of Musa sp.</title>
        <authorList>
            <person name="Kuncharoen N."/>
            <person name="Kudo T."/>
            <person name="Ohkuma M."/>
            <person name="Yuki M."/>
            <person name="Tanasupawat S."/>
        </authorList>
    </citation>
    <scope>NUCLEOTIDE SEQUENCE [LARGE SCALE GENOMIC DNA]</scope>
    <source>
        <strain evidence="2 3">MS1-9</strain>
    </source>
</reference>
<protein>
    <submittedName>
        <fullName evidence="2">Uncharacterized protein</fullName>
    </submittedName>
</protein>
<feature type="compositionally biased region" description="Gly residues" evidence="1">
    <location>
        <begin position="337"/>
        <end position="346"/>
    </location>
</feature>
<accession>A0A3A9YDI6</accession>
<comment type="caution">
    <text evidence="2">The sequence shown here is derived from an EMBL/GenBank/DDBJ whole genome shotgun (WGS) entry which is preliminary data.</text>
</comment>
<sequence length="429" mass="44329">MTTTSPGTLVPATALPTWRAAWADRENDRRRRAHHAELETWRHRVDELTRQRIEAATFLGCTEPRTGLPVQLDPYELVFRIIPAAELIEVVARHAPGLPQPALSVGPHDASSRTLPKGLRVADTGVAVVTSRRVAFAGREVRREWWYADLVAPAHHPDAPLTLLHPSRPGRLTGLRVPAAVVANTRFYLALALASAAGRRDDVIAELDALLATQHRERPMPPVPVEPWQAPLTARRPGRRVAAVAAVAAAAFATVTAGAYGAEEKVPLYRAEADGRSAVELPMGIGAVIPTLTPAPGAPGGAVAPTDAPAPGGTSGGGAEPATGPRATAAGSTGRPATGGDGGGSRPGTAPVAPAAPTSPAPAAPPSTAPPSSAAPSPSKPPSSSPPPATPAPDPTTAPADDHERLLTVCLDPLRLPLLDPLLCPRDDD</sequence>
<feature type="region of interest" description="Disordered" evidence="1">
    <location>
        <begin position="298"/>
        <end position="404"/>
    </location>
</feature>
<dbReference type="EMBL" id="RAZT01000010">
    <property type="protein sequence ID" value="RKN29917.1"/>
    <property type="molecule type" value="Genomic_DNA"/>
</dbReference>
<feature type="compositionally biased region" description="Pro residues" evidence="1">
    <location>
        <begin position="378"/>
        <end position="396"/>
    </location>
</feature>
<feature type="compositionally biased region" description="Low complexity" evidence="1">
    <location>
        <begin position="320"/>
        <end position="336"/>
    </location>
</feature>
<dbReference type="Proteomes" id="UP000275865">
    <property type="component" value="Unassembled WGS sequence"/>
</dbReference>
<proteinExistence type="predicted"/>
<dbReference type="AlphaFoldDB" id="A0A3A9YDI6"/>
<feature type="compositionally biased region" description="Pro residues" evidence="1">
    <location>
        <begin position="357"/>
        <end position="369"/>
    </location>
</feature>
<evidence type="ECO:0000313" key="2">
    <source>
        <dbReference type="EMBL" id="RKN29917.1"/>
    </source>
</evidence>
<name>A0A3A9YDI6_9ACTN</name>
<organism evidence="2 3">
    <name type="scientific">Micromonospora musae</name>
    <dbReference type="NCBI Taxonomy" id="1894970"/>
    <lineage>
        <taxon>Bacteria</taxon>
        <taxon>Bacillati</taxon>
        <taxon>Actinomycetota</taxon>
        <taxon>Actinomycetes</taxon>
        <taxon>Micromonosporales</taxon>
        <taxon>Micromonosporaceae</taxon>
        <taxon>Micromonospora</taxon>
    </lineage>
</organism>
<dbReference type="RefSeq" id="WP_120689876.1">
    <property type="nucleotide sequence ID" value="NZ_RAZT01000010.1"/>
</dbReference>
<feature type="compositionally biased region" description="Low complexity" evidence="1">
    <location>
        <begin position="347"/>
        <end position="356"/>
    </location>
</feature>
<gene>
    <name evidence="2" type="ORF">D7044_20110</name>
</gene>
<feature type="compositionally biased region" description="Low complexity" evidence="1">
    <location>
        <begin position="298"/>
        <end position="312"/>
    </location>
</feature>